<dbReference type="EMBL" id="WSTA01000093">
    <property type="protein sequence ID" value="MWC00003.1"/>
    <property type="molecule type" value="Genomic_DNA"/>
</dbReference>
<feature type="domain" description="Protein kinase" evidence="9">
    <location>
        <begin position="15"/>
        <end position="275"/>
    </location>
</feature>
<gene>
    <name evidence="10" type="ORF">GB864_15755</name>
</gene>
<dbReference type="SUPFAM" id="SSF56112">
    <property type="entry name" value="Protein kinase-like (PK-like)"/>
    <property type="match status" value="1"/>
</dbReference>
<evidence type="ECO:0000256" key="3">
    <source>
        <dbReference type="ARBA" id="ARBA00022679"/>
    </source>
</evidence>
<keyword evidence="6 7" id="KW-0067">ATP-binding</keyword>
<protein>
    <recommendedName>
        <fullName evidence="1">non-specific serine/threonine protein kinase</fullName>
        <ecNumber evidence="1">2.7.11.1</ecNumber>
    </recommendedName>
</protein>
<evidence type="ECO:0000259" key="9">
    <source>
        <dbReference type="PROSITE" id="PS50011"/>
    </source>
</evidence>
<evidence type="ECO:0000256" key="1">
    <source>
        <dbReference type="ARBA" id="ARBA00012513"/>
    </source>
</evidence>
<dbReference type="GO" id="GO:0004674">
    <property type="term" value="F:protein serine/threonine kinase activity"/>
    <property type="evidence" value="ECO:0007669"/>
    <property type="project" value="UniProtKB-KW"/>
</dbReference>
<evidence type="ECO:0000256" key="4">
    <source>
        <dbReference type="ARBA" id="ARBA00022741"/>
    </source>
</evidence>
<feature type="binding site" evidence="7">
    <location>
        <position position="44"/>
    </location>
    <ligand>
        <name>ATP</name>
        <dbReference type="ChEBI" id="CHEBI:30616"/>
    </ligand>
</feature>
<keyword evidence="8" id="KW-1133">Transmembrane helix</keyword>
<dbReference type="Proteomes" id="UP000438182">
    <property type="component" value="Unassembled WGS sequence"/>
</dbReference>
<dbReference type="InterPro" id="IPR017441">
    <property type="entry name" value="Protein_kinase_ATP_BS"/>
</dbReference>
<keyword evidence="5 10" id="KW-0418">Kinase</keyword>
<evidence type="ECO:0000256" key="2">
    <source>
        <dbReference type="ARBA" id="ARBA00022527"/>
    </source>
</evidence>
<dbReference type="Gene3D" id="3.30.200.20">
    <property type="entry name" value="Phosphorylase Kinase, domain 1"/>
    <property type="match status" value="1"/>
</dbReference>
<dbReference type="PANTHER" id="PTHR43289">
    <property type="entry name" value="MITOGEN-ACTIVATED PROTEIN KINASE KINASE KINASE 20-RELATED"/>
    <property type="match status" value="1"/>
</dbReference>
<dbReference type="SMART" id="SM00220">
    <property type="entry name" value="S_TKc"/>
    <property type="match status" value="1"/>
</dbReference>
<keyword evidence="4 7" id="KW-0547">Nucleotide-binding</keyword>
<dbReference type="EC" id="2.7.11.1" evidence="1"/>
<dbReference type="Gene3D" id="1.10.510.10">
    <property type="entry name" value="Transferase(Phosphotransferase) domain 1"/>
    <property type="match status" value="1"/>
</dbReference>
<evidence type="ECO:0000256" key="6">
    <source>
        <dbReference type="ARBA" id="ARBA00022840"/>
    </source>
</evidence>
<dbReference type="PANTHER" id="PTHR43289:SF6">
    <property type="entry name" value="SERINE_THREONINE-PROTEIN KINASE NEKL-3"/>
    <property type="match status" value="1"/>
</dbReference>
<keyword evidence="8" id="KW-0472">Membrane</keyword>
<dbReference type="CDD" id="cd14014">
    <property type="entry name" value="STKc_PknB_like"/>
    <property type="match status" value="1"/>
</dbReference>
<organism evidence="10 11">
    <name type="scientific">Agromyces seonyuensis</name>
    <dbReference type="NCBI Taxonomy" id="2662446"/>
    <lineage>
        <taxon>Bacteria</taxon>
        <taxon>Bacillati</taxon>
        <taxon>Actinomycetota</taxon>
        <taxon>Actinomycetes</taxon>
        <taxon>Micrococcales</taxon>
        <taxon>Microbacteriaceae</taxon>
        <taxon>Agromyces</taxon>
    </lineage>
</organism>
<dbReference type="InterPro" id="IPR011009">
    <property type="entry name" value="Kinase-like_dom_sf"/>
</dbReference>
<keyword evidence="11" id="KW-1185">Reference proteome</keyword>
<dbReference type="AlphaFoldDB" id="A0A6I4P2Y2"/>
<dbReference type="Pfam" id="PF00069">
    <property type="entry name" value="Pkinase"/>
    <property type="match status" value="1"/>
</dbReference>
<proteinExistence type="predicted"/>
<comment type="caution">
    <text evidence="10">The sequence shown here is derived from an EMBL/GenBank/DDBJ whole genome shotgun (WGS) entry which is preliminary data.</text>
</comment>
<evidence type="ECO:0000256" key="8">
    <source>
        <dbReference type="SAM" id="Phobius"/>
    </source>
</evidence>
<sequence>MGKRMTASPPMIGGYSYLRPLGSGGFADVYLYEQDMPRRITAVKVLHADTFDAEALRTFNVEADTMARLSAHPSIVTIYHASISADGRPYLVMEFCPDTMGARMKRGPLPIAEVLDAGVRLAGALETAHRAGFLHRDIKPSNVLVTTLGQPVLADFGIAAALNAEEGPEVFAMSVPWSSPEVLSERVSGSVPSEIWSLGATLYTLLAGRSPFESPKREENSRDALKARVIRAKYTPLPFAGVPPRVDEILATAMSKDPARRYASMADFGEALRWAQYELGIAPTALEVAAPEWAAAAPIDFSDGRSRGPVVTTVNPDSRRAERTRKQLEGAAVDRDGLFVAAPKRSALGPAVIGALVGAVVVAAGTVAALFATGVL</sequence>
<keyword evidence="8" id="KW-0812">Transmembrane</keyword>
<evidence type="ECO:0000313" key="11">
    <source>
        <dbReference type="Proteomes" id="UP000438182"/>
    </source>
</evidence>
<evidence type="ECO:0000256" key="7">
    <source>
        <dbReference type="PROSITE-ProRule" id="PRU10141"/>
    </source>
</evidence>
<dbReference type="GO" id="GO:0005524">
    <property type="term" value="F:ATP binding"/>
    <property type="evidence" value="ECO:0007669"/>
    <property type="project" value="UniProtKB-UniRule"/>
</dbReference>
<evidence type="ECO:0000256" key="5">
    <source>
        <dbReference type="ARBA" id="ARBA00022777"/>
    </source>
</evidence>
<keyword evidence="3" id="KW-0808">Transferase</keyword>
<dbReference type="PROSITE" id="PS50011">
    <property type="entry name" value="PROTEIN_KINASE_DOM"/>
    <property type="match status" value="1"/>
</dbReference>
<reference evidence="10 11" key="1">
    <citation type="submission" date="2019-12" db="EMBL/GenBank/DDBJ databases">
        <authorList>
            <person name="Kim Y.S."/>
        </authorList>
    </citation>
    <scope>NUCLEOTIDE SEQUENCE [LARGE SCALE GENOMIC DNA]</scope>
    <source>
        <strain evidence="10 11">MMS17-SY077</strain>
    </source>
</reference>
<name>A0A6I4P2Y2_9MICO</name>
<evidence type="ECO:0000313" key="10">
    <source>
        <dbReference type="EMBL" id="MWC00003.1"/>
    </source>
</evidence>
<feature type="transmembrane region" description="Helical" evidence="8">
    <location>
        <begin position="351"/>
        <end position="372"/>
    </location>
</feature>
<accession>A0A6I4P2Y2</accession>
<dbReference type="InterPro" id="IPR000719">
    <property type="entry name" value="Prot_kinase_dom"/>
</dbReference>
<dbReference type="PROSITE" id="PS00107">
    <property type="entry name" value="PROTEIN_KINASE_ATP"/>
    <property type="match status" value="1"/>
</dbReference>
<dbReference type="PROSITE" id="PS00108">
    <property type="entry name" value="PROTEIN_KINASE_ST"/>
    <property type="match status" value="1"/>
</dbReference>
<dbReference type="InterPro" id="IPR008271">
    <property type="entry name" value="Ser/Thr_kinase_AS"/>
</dbReference>
<keyword evidence="2" id="KW-0723">Serine/threonine-protein kinase</keyword>